<dbReference type="GO" id="GO:0000774">
    <property type="term" value="F:adenyl-nucleotide exchange factor activity"/>
    <property type="evidence" value="ECO:0007669"/>
    <property type="project" value="InterPro"/>
</dbReference>
<evidence type="ECO:0000256" key="8">
    <source>
        <dbReference type="ARBA" id="ARBA00072274"/>
    </source>
</evidence>
<name>A0A1E5L7L6_9FIRM</name>
<dbReference type="Gene3D" id="3.90.20.20">
    <property type="match status" value="1"/>
</dbReference>
<organism evidence="14 15">
    <name type="scientific">Desulfuribacillus stibiiarsenatis</name>
    <dbReference type="NCBI Taxonomy" id="1390249"/>
    <lineage>
        <taxon>Bacteria</taxon>
        <taxon>Bacillati</taxon>
        <taxon>Bacillota</taxon>
        <taxon>Desulfuribacillia</taxon>
        <taxon>Desulfuribacillales</taxon>
        <taxon>Desulfuribacillaceae</taxon>
        <taxon>Desulfuribacillus</taxon>
    </lineage>
</organism>
<comment type="similarity">
    <text evidence="2 10 12">Belongs to the GrpE family.</text>
</comment>
<evidence type="ECO:0000256" key="3">
    <source>
        <dbReference type="ARBA" id="ARBA00011738"/>
    </source>
</evidence>
<feature type="coiled-coil region" evidence="13">
    <location>
        <begin position="39"/>
        <end position="73"/>
    </location>
</feature>
<accession>A0A1E5L7L6</accession>
<comment type="caution">
    <text evidence="14">The sequence shown here is derived from an EMBL/GenBank/DDBJ whole genome shotgun (WGS) entry which is preliminary data.</text>
</comment>
<dbReference type="AlphaFoldDB" id="A0A1E5L7L6"/>
<dbReference type="HAMAP" id="MF_01151">
    <property type="entry name" value="GrpE"/>
    <property type="match status" value="1"/>
</dbReference>
<keyword evidence="15" id="KW-1185">Reference proteome</keyword>
<evidence type="ECO:0000256" key="2">
    <source>
        <dbReference type="ARBA" id="ARBA00009054"/>
    </source>
</evidence>
<keyword evidence="5 10" id="KW-0346">Stress response</keyword>
<comment type="subcellular location">
    <subcellularLocation>
        <location evidence="1 10">Cytoplasm</location>
    </subcellularLocation>
</comment>
<dbReference type="EMBL" id="MJAT01000006">
    <property type="protein sequence ID" value="OEH86140.1"/>
    <property type="molecule type" value="Genomic_DNA"/>
</dbReference>
<dbReference type="GO" id="GO:0006457">
    <property type="term" value="P:protein folding"/>
    <property type="evidence" value="ECO:0007669"/>
    <property type="project" value="InterPro"/>
</dbReference>
<keyword evidence="4 10" id="KW-0963">Cytoplasm</keyword>
<dbReference type="PANTHER" id="PTHR21237">
    <property type="entry name" value="GRPE PROTEIN"/>
    <property type="match status" value="1"/>
</dbReference>
<dbReference type="SUPFAM" id="SSF51064">
    <property type="entry name" value="Head domain of nucleotide exchange factor GrpE"/>
    <property type="match status" value="1"/>
</dbReference>
<dbReference type="Proteomes" id="UP000095255">
    <property type="component" value="Unassembled WGS sequence"/>
</dbReference>
<dbReference type="InterPro" id="IPR009012">
    <property type="entry name" value="GrpE_head"/>
</dbReference>
<dbReference type="GO" id="GO:0051082">
    <property type="term" value="F:unfolded protein binding"/>
    <property type="evidence" value="ECO:0007669"/>
    <property type="project" value="TreeGrafter"/>
</dbReference>
<evidence type="ECO:0000256" key="1">
    <source>
        <dbReference type="ARBA" id="ARBA00004496"/>
    </source>
</evidence>
<evidence type="ECO:0000256" key="12">
    <source>
        <dbReference type="RuleBase" id="RU004478"/>
    </source>
</evidence>
<evidence type="ECO:0000256" key="10">
    <source>
        <dbReference type="HAMAP-Rule" id="MF_01151"/>
    </source>
</evidence>
<dbReference type="PRINTS" id="PR00773">
    <property type="entry name" value="GRPEPROTEIN"/>
</dbReference>
<evidence type="ECO:0000256" key="4">
    <source>
        <dbReference type="ARBA" id="ARBA00022490"/>
    </source>
</evidence>
<comment type="subunit">
    <text evidence="3 10">Homodimer.</text>
</comment>
<evidence type="ECO:0000256" key="7">
    <source>
        <dbReference type="ARBA" id="ARBA00053401"/>
    </source>
</evidence>
<gene>
    <name evidence="10" type="primary">grpE</name>
    <name evidence="14" type="ORF">BHU72_11405</name>
</gene>
<keyword evidence="6 10" id="KW-0143">Chaperone</keyword>
<evidence type="ECO:0000256" key="5">
    <source>
        <dbReference type="ARBA" id="ARBA00023016"/>
    </source>
</evidence>
<evidence type="ECO:0000313" key="15">
    <source>
        <dbReference type="Proteomes" id="UP000095255"/>
    </source>
</evidence>
<dbReference type="GO" id="GO:0005737">
    <property type="term" value="C:cytoplasm"/>
    <property type="evidence" value="ECO:0007669"/>
    <property type="project" value="UniProtKB-SubCell"/>
</dbReference>
<evidence type="ECO:0000256" key="11">
    <source>
        <dbReference type="RuleBase" id="RU000639"/>
    </source>
</evidence>
<reference evidence="14 15" key="1">
    <citation type="submission" date="2016-09" db="EMBL/GenBank/DDBJ databases">
        <title>Desulfuribacillus arsenicus sp. nov., an obligately anaerobic, dissimilatory arsenic- and antimonate-reducing bacterium isolated from anoxic sediments.</title>
        <authorList>
            <person name="Abin C.A."/>
            <person name="Hollibaugh J.T."/>
        </authorList>
    </citation>
    <scope>NUCLEOTIDE SEQUENCE [LARGE SCALE GENOMIC DNA]</scope>
    <source>
        <strain evidence="14 15">MLFW-2</strain>
    </source>
</reference>
<dbReference type="SUPFAM" id="SSF58014">
    <property type="entry name" value="Coiled-coil domain of nucleotide exchange factor GrpE"/>
    <property type="match status" value="1"/>
</dbReference>
<dbReference type="STRING" id="1390249.BHU72_11405"/>
<evidence type="ECO:0000313" key="14">
    <source>
        <dbReference type="EMBL" id="OEH86140.1"/>
    </source>
</evidence>
<proteinExistence type="inferred from homology"/>
<evidence type="ECO:0000256" key="9">
    <source>
        <dbReference type="ARBA" id="ARBA00076414"/>
    </source>
</evidence>
<dbReference type="FunFam" id="2.30.22.10:FF:000001">
    <property type="entry name" value="Protein GrpE"/>
    <property type="match status" value="1"/>
</dbReference>
<comment type="function">
    <text evidence="7 10 11">Participates actively in the response to hyperosmotic and heat shock by preventing the aggregation of stress-denatured proteins, in association with DnaK and GrpE. It is the nucleotide exchange factor for DnaK and may function as a thermosensor. Unfolded proteins bind initially to DnaJ; upon interaction with the DnaJ-bound protein, DnaK hydrolyzes its bound ATP, resulting in the formation of a stable complex. GrpE releases ADP from DnaK; ATP binding to DnaK triggers the release of the substrate protein, thus completing the reaction cycle. Several rounds of ATP-dependent interactions between DnaJ, DnaK and GrpE are required for fully efficient folding.</text>
</comment>
<keyword evidence="13" id="KW-0175">Coiled coil</keyword>
<protein>
    <recommendedName>
        <fullName evidence="8 10">Protein GrpE</fullName>
    </recommendedName>
    <alternativeName>
        <fullName evidence="9 10">HSP-70 cofactor</fullName>
    </alternativeName>
</protein>
<dbReference type="PANTHER" id="PTHR21237:SF23">
    <property type="entry name" value="GRPE PROTEIN HOMOLOG, MITOCHONDRIAL"/>
    <property type="match status" value="1"/>
</dbReference>
<dbReference type="NCBIfam" id="NF010738">
    <property type="entry name" value="PRK14140.1"/>
    <property type="match status" value="1"/>
</dbReference>
<dbReference type="Pfam" id="PF01025">
    <property type="entry name" value="GrpE"/>
    <property type="match status" value="1"/>
</dbReference>
<dbReference type="CDD" id="cd00446">
    <property type="entry name" value="GrpE"/>
    <property type="match status" value="1"/>
</dbReference>
<dbReference type="Gene3D" id="2.30.22.10">
    <property type="entry name" value="Head domain of nucleotide exchange factor GrpE"/>
    <property type="match status" value="1"/>
</dbReference>
<evidence type="ECO:0000256" key="13">
    <source>
        <dbReference type="SAM" id="Coils"/>
    </source>
</evidence>
<evidence type="ECO:0000256" key="6">
    <source>
        <dbReference type="ARBA" id="ARBA00023186"/>
    </source>
</evidence>
<dbReference type="RefSeq" id="WP_069701369.1">
    <property type="nucleotide sequence ID" value="NZ_MJAT01000006.1"/>
</dbReference>
<dbReference type="PROSITE" id="PS01071">
    <property type="entry name" value="GRPE"/>
    <property type="match status" value="1"/>
</dbReference>
<dbReference type="InterPro" id="IPR000740">
    <property type="entry name" value="GrpE"/>
</dbReference>
<dbReference type="GO" id="GO:0042803">
    <property type="term" value="F:protein homodimerization activity"/>
    <property type="evidence" value="ECO:0007669"/>
    <property type="project" value="InterPro"/>
</dbReference>
<dbReference type="GO" id="GO:0051087">
    <property type="term" value="F:protein-folding chaperone binding"/>
    <property type="evidence" value="ECO:0007669"/>
    <property type="project" value="InterPro"/>
</dbReference>
<dbReference type="InterPro" id="IPR013805">
    <property type="entry name" value="GrpE_CC"/>
</dbReference>
<sequence>MKQKNNESTKSEEVVEVSNLEETCVQEECESCVDGTQDLDENQKNILQLEEKLQQQEDRYLRLQADFDNFRRRTQKDQLQVITRANKELILSILPIIDNLERAISSSESLDSPFTKGVDMVYKQLLEELKKQGVKVIEAVDKEFDPHFHQAVAQEPSDKPSNIVLEEYQKGYMLHEDVLRPTMVKVSQ</sequence>